<protein>
    <submittedName>
        <fullName evidence="2">TIGR02452 family protein</fullName>
    </submittedName>
</protein>
<dbReference type="Pfam" id="PF10021">
    <property type="entry name" value="PARG_cat_microb"/>
    <property type="match status" value="1"/>
</dbReference>
<dbReference type="SUPFAM" id="SSF52949">
    <property type="entry name" value="Macro domain-like"/>
    <property type="match status" value="1"/>
</dbReference>
<dbReference type="InterPro" id="IPR019261">
    <property type="entry name" value="PARG_cat_microbial"/>
</dbReference>
<dbReference type="NCBIfam" id="TIGR02452">
    <property type="entry name" value="TIGR02452 family protein"/>
    <property type="match status" value="1"/>
</dbReference>
<accession>A0A9D9I9Z6</accession>
<comment type="caution">
    <text evidence="2">The sequence shown here is derived from an EMBL/GenBank/DDBJ whole genome shotgun (WGS) entry which is preliminary data.</text>
</comment>
<reference evidence="2" key="1">
    <citation type="submission" date="2020-10" db="EMBL/GenBank/DDBJ databases">
        <authorList>
            <person name="Gilroy R."/>
        </authorList>
    </citation>
    <scope>NUCLEOTIDE SEQUENCE</scope>
    <source>
        <strain evidence="2">14700</strain>
    </source>
</reference>
<dbReference type="Gene3D" id="3.40.220.10">
    <property type="entry name" value="Leucine Aminopeptidase, subunit E, domain 1"/>
    <property type="match status" value="1"/>
</dbReference>
<proteinExistence type="predicted"/>
<dbReference type="EMBL" id="JADIMF010000023">
    <property type="protein sequence ID" value="MBO8468480.1"/>
    <property type="molecule type" value="Genomic_DNA"/>
</dbReference>
<dbReference type="AlphaFoldDB" id="A0A9D9I9Z6"/>
<sequence length="263" mass="29981">MFDLIDISEETVKCMEDGFYIHDGKKIPLDIPKCREVKVYDPGWNEKSVRMERSYDTVFSVTSDDTTSAILKEKESERTAVLNFASAMHPGGGFLTGARAQEEAISRVSTLYYSIASKEGYVMYQENRKRGGRFYLEYMLFSPHVEFFRTSDFSFLPKPVVTSVLTVPAPNRNRFSLSETELDEVLSKRIERMLSMALDNGNKNLILGAWGCGVFGNDPYQIASAFKEALTTTFDRAFSRVTFAVLPSKRDNNYEVFKEVFEK</sequence>
<dbReference type="PIRSF" id="PIRSF014899">
    <property type="entry name" value="UCP014899"/>
    <property type="match status" value="1"/>
</dbReference>
<reference evidence="2" key="2">
    <citation type="journal article" date="2021" name="PeerJ">
        <title>Extensive microbial diversity within the chicken gut microbiome revealed by metagenomics and culture.</title>
        <authorList>
            <person name="Gilroy R."/>
            <person name="Ravi A."/>
            <person name="Getino M."/>
            <person name="Pursley I."/>
            <person name="Horton D.L."/>
            <person name="Alikhan N.F."/>
            <person name="Baker D."/>
            <person name="Gharbi K."/>
            <person name="Hall N."/>
            <person name="Watson M."/>
            <person name="Adriaenssens E.M."/>
            <person name="Foster-Nyarko E."/>
            <person name="Jarju S."/>
            <person name="Secka A."/>
            <person name="Antonio M."/>
            <person name="Oren A."/>
            <person name="Chaudhuri R.R."/>
            <person name="La Ragione R."/>
            <person name="Hildebrand F."/>
            <person name="Pallen M.J."/>
        </authorList>
    </citation>
    <scope>NUCLEOTIDE SEQUENCE</scope>
    <source>
        <strain evidence="2">14700</strain>
    </source>
</reference>
<evidence type="ECO:0000313" key="3">
    <source>
        <dbReference type="Proteomes" id="UP000810292"/>
    </source>
</evidence>
<evidence type="ECO:0000313" key="2">
    <source>
        <dbReference type="EMBL" id="MBO8468480.1"/>
    </source>
</evidence>
<evidence type="ECO:0000259" key="1">
    <source>
        <dbReference type="Pfam" id="PF10021"/>
    </source>
</evidence>
<dbReference type="Proteomes" id="UP000810292">
    <property type="component" value="Unassembled WGS sequence"/>
</dbReference>
<dbReference type="InterPro" id="IPR043472">
    <property type="entry name" value="Macro_dom-like"/>
</dbReference>
<feature type="domain" description="Microbial-type PARG catalytic" evidence="1">
    <location>
        <begin position="9"/>
        <end position="149"/>
    </location>
</feature>
<dbReference type="PANTHER" id="PTHR35596:SF1">
    <property type="entry name" value="MICROBIAL-TYPE PARG CATALYTIC DOMAIN-CONTAINING PROTEIN"/>
    <property type="match status" value="1"/>
</dbReference>
<organism evidence="2 3">
    <name type="scientific">Candidatus Ornithospirochaeta stercoravium</name>
    <dbReference type="NCBI Taxonomy" id="2840897"/>
    <lineage>
        <taxon>Bacteria</taxon>
        <taxon>Pseudomonadati</taxon>
        <taxon>Spirochaetota</taxon>
        <taxon>Spirochaetia</taxon>
        <taxon>Spirochaetales</taxon>
        <taxon>Spirochaetaceae</taxon>
        <taxon>Spirochaetaceae incertae sedis</taxon>
        <taxon>Candidatus Ornithospirochaeta</taxon>
    </lineage>
</organism>
<gene>
    <name evidence="2" type="ORF">IAA72_01675</name>
</gene>
<name>A0A9D9I9Z6_9SPIO</name>
<dbReference type="InterPro" id="IPR012664">
    <property type="entry name" value="CHP02452"/>
</dbReference>
<dbReference type="PANTHER" id="PTHR35596">
    <property type="entry name" value="DUF2263 DOMAIN-CONTAINING PROTEIN"/>
    <property type="match status" value="1"/>
</dbReference>